<accession>A0A0S2IBN0</accession>
<keyword evidence="1 8" id="KW-0240">DNA-directed RNA polymerase</keyword>
<evidence type="ECO:0000256" key="6">
    <source>
        <dbReference type="ARBA" id="ARBA00022833"/>
    </source>
</evidence>
<evidence type="ECO:0000313" key="12">
    <source>
        <dbReference type="EMBL" id="ALO20993.1"/>
    </source>
</evidence>
<comment type="cofactor">
    <cofactor evidence="8">
        <name>Zn(2+)</name>
        <dbReference type="ChEBI" id="CHEBI:29105"/>
    </cofactor>
    <text evidence="8">Binds 1 Zn(2+) ion per subunit.</text>
</comment>
<organism evidence="12">
    <name type="scientific">Microglena monadina</name>
    <dbReference type="NCBI Taxonomy" id="47904"/>
    <lineage>
        <taxon>Eukaryota</taxon>
        <taxon>Viridiplantae</taxon>
        <taxon>Chlorophyta</taxon>
        <taxon>core chlorophytes</taxon>
        <taxon>Chlorophyceae</taxon>
        <taxon>CS clade</taxon>
        <taxon>Chlamydomonadales</taxon>
        <taxon>Chlamydomonadaceae</taxon>
        <taxon>Microglena</taxon>
    </lineage>
</organism>
<dbReference type="GO" id="GO:0003677">
    <property type="term" value="F:DNA binding"/>
    <property type="evidence" value="ECO:0007669"/>
    <property type="project" value="UniProtKB-UniRule"/>
</dbReference>
<dbReference type="NCBIfam" id="TIGR02388">
    <property type="entry name" value="rpoC2_cyan"/>
    <property type="match status" value="1"/>
</dbReference>
<dbReference type="HAMAP" id="MF_01324">
    <property type="entry name" value="RNApol_bact_RpoC2"/>
    <property type="match status" value="1"/>
</dbReference>
<comment type="subcellular location">
    <subcellularLocation>
        <location evidence="8">Plastid</location>
        <location evidence="8">Chloroplast</location>
    </subcellularLocation>
</comment>
<feature type="compositionally biased region" description="Polar residues" evidence="9">
    <location>
        <begin position="1011"/>
        <end position="1020"/>
    </location>
</feature>
<evidence type="ECO:0000256" key="1">
    <source>
        <dbReference type="ARBA" id="ARBA00022478"/>
    </source>
</evidence>
<dbReference type="EMBL" id="KT624779">
    <property type="protein sequence ID" value="ALO20993.1"/>
    <property type="molecule type" value="Genomic_DNA"/>
</dbReference>
<dbReference type="Gene3D" id="1.10.150.390">
    <property type="match status" value="1"/>
</dbReference>
<keyword evidence="12" id="KW-0150">Chloroplast</keyword>
<evidence type="ECO:0000259" key="11">
    <source>
        <dbReference type="Pfam" id="PF05000"/>
    </source>
</evidence>
<dbReference type="Gene3D" id="1.10.1790.20">
    <property type="match status" value="1"/>
</dbReference>
<evidence type="ECO:0000256" key="2">
    <source>
        <dbReference type="ARBA" id="ARBA00022640"/>
    </source>
</evidence>
<feature type="binding site" evidence="8">
    <location>
        <position position="362"/>
    </location>
    <ligand>
        <name>Zn(2+)</name>
        <dbReference type="ChEBI" id="CHEBI:29105"/>
    </ligand>
</feature>
<keyword evidence="7 8" id="KW-0804">Transcription</keyword>
<dbReference type="InterPro" id="IPR038120">
    <property type="entry name" value="Rpb1_funnel_sf"/>
</dbReference>
<evidence type="ECO:0000256" key="9">
    <source>
        <dbReference type="SAM" id="MobiDB-lite"/>
    </source>
</evidence>
<comment type="function">
    <text evidence="8">DNA-dependent RNA polymerase catalyzes the transcription of DNA into RNA using the four ribonucleoside triphosphates as substrates.</text>
</comment>
<feature type="binding site" evidence="8">
    <location>
        <position position="359"/>
    </location>
    <ligand>
        <name>Zn(2+)</name>
        <dbReference type="ChEBI" id="CHEBI:29105"/>
    </ligand>
</feature>
<dbReference type="InterPro" id="IPR042102">
    <property type="entry name" value="RNA_pol_Rpb1_3_sf"/>
</dbReference>
<keyword evidence="6 8" id="KW-0862">Zinc</keyword>
<dbReference type="GO" id="GO:0003899">
    <property type="term" value="F:DNA-directed RNA polymerase activity"/>
    <property type="evidence" value="ECO:0007669"/>
    <property type="project" value="UniProtKB-UniRule"/>
</dbReference>
<evidence type="ECO:0000256" key="3">
    <source>
        <dbReference type="ARBA" id="ARBA00022679"/>
    </source>
</evidence>
<feature type="domain" description="RNA polymerase Rpb1" evidence="10">
    <location>
        <begin position="3467"/>
        <end position="3513"/>
    </location>
</feature>
<dbReference type="Pfam" id="PF04998">
    <property type="entry name" value="RNA_pol_Rpb1_5"/>
    <property type="match status" value="2"/>
</dbReference>
<dbReference type="SUPFAM" id="SSF64484">
    <property type="entry name" value="beta and beta-prime subunits of DNA dependent RNA-polymerase"/>
    <property type="match status" value="2"/>
</dbReference>
<comment type="similarity">
    <text evidence="8">Belongs to the RNA polymerase beta' chain family. RpoC2 subfamily.</text>
</comment>
<dbReference type="Pfam" id="PF05000">
    <property type="entry name" value="RNA_pol_Rpb1_4"/>
    <property type="match status" value="1"/>
</dbReference>
<feature type="binding site" evidence="8">
    <location>
        <position position="269"/>
    </location>
    <ligand>
        <name>Zn(2+)</name>
        <dbReference type="ChEBI" id="CHEBI:29105"/>
    </ligand>
</feature>
<dbReference type="PANTHER" id="PTHR19376">
    <property type="entry name" value="DNA-DIRECTED RNA POLYMERASE"/>
    <property type="match status" value="1"/>
</dbReference>
<gene>
    <name evidence="8 12" type="primary">rpoC2</name>
</gene>
<name>A0A0S2IBN0_9CHLO</name>
<keyword evidence="4 8" id="KW-0548">Nucleotidyltransferase</keyword>
<dbReference type="GO" id="GO:0008270">
    <property type="term" value="F:zinc ion binding"/>
    <property type="evidence" value="ECO:0007669"/>
    <property type="project" value="UniProtKB-UniRule"/>
</dbReference>
<evidence type="ECO:0000259" key="10">
    <source>
        <dbReference type="Pfam" id="PF04998"/>
    </source>
</evidence>
<comment type="catalytic activity">
    <reaction evidence="8">
        <text>RNA(n) + a ribonucleoside 5'-triphosphate = RNA(n+1) + diphosphate</text>
        <dbReference type="Rhea" id="RHEA:21248"/>
        <dbReference type="Rhea" id="RHEA-COMP:14527"/>
        <dbReference type="Rhea" id="RHEA-COMP:17342"/>
        <dbReference type="ChEBI" id="CHEBI:33019"/>
        <dbReference type="ChEBI" id="CHEBI:61557"/>
        <dbReference type="ChEBI" id="CHEBI:140395"/>
        <dbReference type="EC" id="2.7.7.6"/>
    </reaction>
</comment>
<feature type="region of interest" description="Disordered" evidence="9">
    <location>
        <begin position="1011"/>
        <end position="1110"/>
    </location>
</feature>
<dbReference type="GO" id="GO:0006351">
    <property type="term" value="P:DNA-templated transcription"/>
    <property type="evidence" value="ECO:0007669"/>
    <property type="project" value="UniProtKB-UniRule"/>
</dbReference>
<evidence type="ECO:0000256" key="4">
    <source>
        <dbReference type="ARBA" id="ARBA00022695"/>
    </source>
</evidence>
<dbReference type="Gene3D" id="1.10.274.100">
    <property type="entry name" value="RNA polymerase Rpb1, domain 3"/>
    <property type="match status" value="1"/>
</dbReference>
<evidence type="ECO:0000256" key="7">
    <source>
        <dbReference type="ARBA" id="ARBA00023163"/>
    </source>
</evidence>
<dbReference type="EC" id="2.7.7.6" evidence="8"/>
<dbReference type="InterPro" id="IPR012756">
    <property type="entry name" value="DNA-dir_RpoC2_beta_pp"/>
</dbReference>
<dbReference type="GO" id="GO:0009507">
    <property type="term" value="C:chloroplast"/>
    <property type="evidence" value="ECO:0007669"/>
    <property type="project" value="UniProtKB-SubCell"/>
</dbReference>
<comment type="subunit">
    <text evidence="8">In plastids the minimal PEP RNA polymerase catalytic core is composed of four subunits: alpha, beta, beta', and beta''. When a (nuclear-encoded) sigma factor is associated with the core the holoenzyme is formed, which can initiate transcription.</text>
</comment>
<sequence>MKFKGNLFSTKLDSKKIIRKYKKTNLQININTLAMDKNTSYNFNEHLNKSVLGNNNFFWNQCFDKNRLKNFVAWFLLNYGEHKTLELVEQLKTLGFKYATKAGISLGIDDLKIPPKKAQLIFQAEKITSFTIKQYKRGEITGVERFQRLIDSWHRTSENLKQEVIDYFESTDILNPVYMMAFSGARGNISQVRQLVGMRGLMANPQGQIIDYPIRSNFREGLTLTEYIISSYGARKGIVDTALRTANAGYLTRRLVDVAQHVIISNFDCKTNGGIFLSDMKEGNKIIYSLPNRLVGRVLARDIYSSNVFEKNTNSKKSNSEIAKKNTEISLDLSFEISKISKKVFVRSVLACNNKKLVCQLCYGWSLAQGNLVSIGEAVGVIAAQSIGEPGTQLTMRTFHTGGVFSGGVTDQIKAPFDGFIEYGGPIPGKLVRTPEGKIGFLTINEGFFIIYSSAIYKDVNMGLSDKKNQVLSPLKGRLPKLGFEEKFKDLRNQTKKYKIPVYTLLFKRMGESVFSKEVIAQISSLSKQKNATDDAELTIKSEIEGQFNSNGLLISRISVGPKLKKEEIYNKIPFDPLFQAFNWGDSWILSGKIYKLPLASSFFPLVGDFINRKTVMNQIKWKFHNENFFNAYSLELYPCFIENPYKDDFNQTSFHNILKNSHTRQSKSIIDKKTINPSDSLDRVAGIDKTLAKVKVKNKINFLKTKNLISSYFKNKNLSRTTNAIFSGIENTINKKENFTFSKDKIALEDLEIDKNLNEYNRKGLISLPIIKHSLLALNVKNILYKKYGYFVQITSGLNPYLILKHRISLIGKNFIKKKSSKFNELLFKSQFFLHPFNRGIEKYNIIGTEDILLLLSPLKALENGNNPDFEKEFSNNSKVKFERNDVYYWKSKSQLKKIKRKSNSSRVYLSTKKLNPFLNFSSCFSPANWVQNFKFFLNWYPANFQMHTPGLVSLERNSPSPSTAELSKQLRAKTSSPNIAKLVTKQKKNWAKFGRHNTVIQSQLTPSYKVTPATSPSFSLAREGGAKLPSKRKAGGVITELCSPSSSKRKTGGGVAKLTSPSSSKRKTGGGVAKLTSPSSSKRKDGGGVAKLTSPSSSKRKDGGKGLQSWGYAAKSCENDYDKNINPNSIRKNINLGFLPLKKERFFLFKPIKPKENFLAPTGLLALSKVDLHSEAMQRNIDLLPSNSSLYRTFNNVINSNFNHNSQNFRKRDPETSFFSNSLQRLAEPSSASSLDPQRFSCKKLGDKAMQVALSKVKGWRKAQPNLKVLFLQDKSKLDKNFYLKIIPIKKKGFIKILSLNKETKYKFQLNSISKTREIEQPFLTYEKDSLHKLAEQSCLPSMDLPCKQIRAQTSSPNIAELVAQQSCAKFVSKRCAPQLRWNYKARQAALSKGWLKSKFNNFEDIQKIKSWNSNKLVSSFIKKEFIKKILIKNNTSEFSILKKEKNKYDLISSKIKKNQSLVLPNVQIYNYSEGRNTNLLFDLPKSNKNLDSIHFNIRWKNSYNYKNAQVKTFVNKIKKTTKFIQEKQSIMNIKGYESKKGNSKQLVSNPRNKEIPNQKFNLIKGYTKLQSKQSLPDLSLNYSSLARIFFIPQFFYQLNSTFSVLLNENKIFSSSNEKPFCYQINRQGFVKFCYLFYPKWQNIQKESKFNKSFAKKFQKESFSVQTKTPSNFPLFPSISYCISSKFFRKKEKITKINSRKITKIKSRKITKTKIRAVSLKKPNSTKKKHYNKKTKLAKTHLKKSLNSYVDFLIKIIKKFIFSRNFIKRNKSKLNIKKAIDNNYLQSFSKKRNLQPSVNSWNSDKILPIKVRDLNKVINLNGSLINLNKEKLIFNLNEFNKDLKKKNFTKQNLKYKIIKNSYCYKVTNKKRKNQNSFYDKKTLLVIGLTSSSSELKRNQVKRSRTNIFKKNESLINLSRLLYFFSSTSVNLSSFSRKIIYVLILKNKLNISLNLVNFVNLISLYSNLRKDNLKKTSQQIKKKKLLKLNATSIFDFCVLSCIKMQSEKIWSKANSRFKNFKKTKFNNYKILKVYLRSISLINILSKFIKLELKKISSSINKRLTLINKEIAKVNNNNFKYLATNRNKFNFELKNIFIKNKLLCSKKDIFKISTNIVLKNKKFTSIILQILKQNSILKENSLSLHSSKKKNLLKGNSYLKSNHKDKSGKGYSKKVPIETSKIKKKNSLVSIAKLCKPKITGATLAKVELGNSLQENGHSSDLEKLSLQIKFGWIYFPNNFNLDSKYNKKYFFPGQIFLDNLIFDNHICYLEFISLDKLEKNSNLTKNQDLNTCNMQKEFKSFHSRIDSSIQNQNFHYKYITNYPVLIKTKSNSNLGNLKINSTSQIIYKDFKIEKNKIFKKSLSFKQSCDWKWVINKKARYIPSINSTLFLEELKTLAKAKVNSQFQLTPPEHSEAMQDNGNFVTTGSSNKVTTTPNSSTPIFKKPKKVYHTELLLNKARIEANYPLTSYKTNKKFAILIRKVSEYKQPNLSYYKNQVYNSLNNCFIRTLSPLNYKKIEFKPAARPCRLNTNGKFPSLFTQHTTTLPIPLQVDKFIYKTNIKNNLDKISLNKELLYKIEVQKLFQTSFIFKGLQFGKEIKKNFKYKQNFKLKLLTILNNSFCGIIYNSNIKNFLKLNNRQNIENKLSYKIHSFGNSNKVWSTLPSSAMLGEGNIINSIGLKNGNISPFCTRIIKIPLKKISPKLQNFFCTEKKLSLFFNKKYFFNKSYHSSNFNQEFKNSLINKQKITIQTISKFPNIDLKIFSNLKFYYKPFINSLNSKINNSILNKKNQVKLELPFGKKVNKSHKNLLSMNSNVPRNVNSKVLNNNKTYFTQPIFYRKPIIHSLFMSYEISYGLRGIFDKNFYFFNYKKICLTFNLQKFNNSFNLNNVLEIYIGKLFQQKNKNFTLTNQHSLAELSRKYNKYLAIGMPSSSQQALITNSKLTEIDLSFSKNLKKNLNQDKESLIAKFLKNENILSRNTQTTKKKEILSLIPIIFNCPYFSYNFIQKLDNRFMLDNNFLNILSKLDFKNQNNFSLIPKKVEIQNQFFTSLDNKFHSSNILGITSSYSAFEGEIIYRNDIRSINEYLKKKLPFNFKNNLLKQQLFEKREKKIPILNQNSTLILTKQDLISISFKQKNDKLASLQIFAQLSNPLPNNPSAQQGIEIGGLAAGDLLRSRRRRRGLESSLQSSDMLGLDELLKDLKTSKRLKYLQNKFPSIANQNLTSGGSISRLDLLSLPARLKIIQKWKKKPKDLMLRKSRSSLEEINIIYPKLLNLLTKYHIKNILQEFQNQYIRKTAYYLNDIIFKYKKITRVRKTSSCSIYTLNKMIIGLPISKTGFSLGEFFKYGDKLKNNLTILQTGQIVHLSKEKMTLRQGQRIKISINAILHKKHQELVNSQSAVLTLSYSQLKTGDIVQGIPKIEQFFEARTTKRGRLFRDSLPHLLESLFKHYQSYFSIDKAARQSLYKIQEILIDGVQRVYRGQGVTIADKHLEIIVKQMTSKARILKAGSTGYFPGDVEDLFFIEKIYQSCPTGIEYEPLILGISKTSLEVKSFLSAASFQHTTRVLTKAAINREKDYLSGLKENVLLGNLIPSGIGYLVSLESKS</sequence>
<dbReference type="CDD" id="cd02655">
    <property type="entry name" value="RNAP_beta'_C"/>
    <property type="match status" value="1"/>
</dbReference>
<feature type="domain" description="RNA polymerase Rpb1" evidence="11">
    <location>
        <begin position="140"/>
        <end position="218"/>
    </location>
</feature>
<dbReference type="InterPro" id="IPR007083">
    <property type="entry name" value="RNA_pol_Rpb1_4"/>
</dbReference>
<reference evidence="12" key="1">
    <citation type="journal article" date="2015" name="BMC Evol. Biol.">
        <title>Chloroplast phylogenomic analysis of chlorophyte green algae identifies a novel lineage sister to the Sphaeropleales (Chlorophyceae).</title>
        <authorList>
            <person name="Lemieux C."/>
            <person name="Vincent A.T."/>
            <person name="Labarre A."/>
            <person name="Otis C."/>
            <person name="Turmel M."/>
        </authorList>
    </citation>
    <scope>NUCLEOTIDE SEQUENCE</scope>
</reference>
<dbReference type="PANTHER" id="PTHR19376:SF68">
    <property type="entry name" value="DNA-DIRECTED RNA POLYMERASE SUBUNIT BETA"/>
    <property type="match status" value="1"/>
</dbReference>
<feature type="binding site" evidence="8">
    <location>
        <position position="352"/>
    </location>
    <ligand>
        <name>Zn(2+)</name>
        <dbReference type="ChEBI" id="CHEBI:29105"/>
    </ligand>
</feature>
<keyword evidence="5 8" id="KW-0479">Metal-binding</keyword>
<proteinExistence type="inferred from homology"/>
<keyword evidence="3 8" id="KW-0808">Transferase</keyword>
<evidence type="ECO:0000256" key="5">
    <source>
        <dbReference type="ARBA" id="ARBA00022723"/>
    </source>
</evidence>
<geneLocation type="chloroplast" evidence="12"/>
<dbReference type="InterPro" id="IPR007081">
    <property type="entry name" value="RNA_pol_Rpb1_5"/>
</dbReference>
<feature type="domain" description="RNA polymerase Rpb1" evidence="10">
    <location>
        <begin position="221"/>
        <end position="447"/>
    </location>
</feature>
<dbReference type="GO" id="GO:0000428">
    <property type="term" value="C:DNA-directed RNA polymerase complex"/>
    <property type="evidence" value="ECO:0007669"/>
    <property type="project" value="UniProtKB-KW"/>
</dbReference>
<dbReference type="InterPro" id="IPR045867">
    <property type="entry name" value="DNA-dir_RpoC_beta_prime"/>
</dbReference>
<keyword evidence="2 12" id="KW-0934">Plastid</keyword>
<protein>
    <recommendedName>
        <fullName evidence="8">DNA-directed RNA polymerase subunit beta''</fullName>
        <ecNumber evidence="8">2.7.7.6</ecNumber>
    </recommendedName>
    <alternativeName>
        <fullName evidence="8">PEP</fullName>
    </alternativeName>
    <alternativeName>
        <fullName evidence="8">Plastid-encoded RNA polymerase subunit beta''</fullName>
        <shortName evidence="8">RNA polymerase subunit beta''</shortName>
    </alternativeName>
</protein>
<dbReference type="Gene3D" id="1.10.132.30">
    <property type="match status" value="1"/>
</dbReference>
<evidence type="ECO:0000256" key="8">
    <source>
        <dbReference type="HAMAP-Rule" id="MF_01324"/>
    </source>
</evidence>